<evidence type="ECO:0000256" key="3">
    <source>
        <dbReference type="ARBA" id="ARBA00022827"/>
    </source>
</evidence>
<dbReference type="SUPFAM" id="SSF54373">
    <property type="entry name" value="FAD-linked reductases, C-terminal domain"/>
    <property type="match status" value="1"/>
</dbReference>
<evidence type="ECO:0000256" key="4">
    <source>
        <dbReference type="ARBA" id="ARBA00023002"/>
    </source>
</evidence>
<dbReference type="InterPro" id="IPR002938">
    <property type="entry name" value="FAD-bd"/>
</dbReference>
<sequence length="448" mass="49100">MPSATTKDIHVAIVGAGIAGITLGLGLRDRNVPFTIYERAPGFRDIGAGLGFSPNAEKAMEHLSKDVLKAFKRVANPNGEDYFQWVDGQSEQGELMYKKFVGNDGFQGCKRSDILDAWATLLPSGSVEFGQELEGIEETKDGVLIRFKDGSKVSATVVVGCDGIRSHVRHYVLGSTAKNPVKAAYPGYTQKFCYRSLVPMDQAVKAIGKYKASTRFMYNGPDSHIITYPVGNNSVLNVLVVISDSNKEWPNELVAQGRHTCQGSKKEVIDALKGWNETARNIAQLFPDEMEKWAIFDMAENPASTYVRGRVCIAGDAAHATGPHLGAGGGLGIEDAYFLATLLNELNDSLKTPTGSVKQEGAIVEAALKQYNDARFERTQWVVQATREAVNLFQWQDQRVGNDKVKFGEEISAKFDKTWNYDVVGENRKAVAGFLRDMGSDPQTLESI</sequence>
<evidence type="ECO:0000256" key="1">
    <source>
        <dbReference type="ARBA" id="ARBA00007992"/>
    </source>
</evidence>
<keyword evidence="2" id="KW-0285">Flavoprotein</keyword>
<feature type="domain" description="FAD-binding" evidence="5">
    <location>
        <begin position="9"/>
        <end position="345"/>
    </location>
</feature>
<dbReference type="SUPFAM" id="SSF51905">
    <property type="entry name" value="FAD/NAD(P)-binding domain"/>
    <property type="match status" value="1"/>
</dbReference>
<evidence type="ECO:0000313" key="7">
    <source>
        <dbReference type="Proteomes" id="UP001302321"/>
    </source>
</evidence>
<keyword evidence="7" id="KW-1185">Reference proteome</keyword>
<organism evidence="6 7">
    <name type="scientific">Triangularia setosa</name>
    <dbReference type="NCBI Taxonomy" id="2587417"/>
    <lineage>
        <taxon>Eukaryota</taxon>
        <taxon>Fungi</taxon>
        <taxon>Dikarya</taxon>
        <taxon>Ascomycota</taxon>
        <taxon>Pezizomycotina</taxon>
        <taxon>Sordariomycetes</taxon>
        <taxon>Sordariomycetidae</taxon>
        <taxon>Sordariales</taxon>
        <taxon>Podosporaceae</taxon>
        <taxon>Triangularia</taxon>
    </lineage>
</organism>
<evidence type="ECO:0000256" key="2">
    <source>
        <dbReference type="ARBA" id="ARBA00022630"/>
    </source>
</evidence>
<dbReference type="GO" id="GO:0016491">
    <property type="term" value="F:oxidoreductase activity"/>
    <property type="evidence" value="ECO:0007669"/>
    <property type="project" value="UniProtKB-KW"/>
</dbReference>
<protein>
    <recommendedName>
        <fullName evidence="5">FAD-binding domain-containing protein</fullName>
    </recommendedName>
</protein>
<dbReference type="PANTHER" id="PTHR46720">
    <property type="entry name" value="HYDROXYLASE, PUTATIVE (AFU_ORTHOLOGUE AFUA_3G01460)-RELATED"/>
    <property type="match status" value="1"/>
</dbReference>
<reference evidence="6" key="1">
    <citation type="journal article" date="2023" name="Mol. Phylogenet. Evol.">
        <title>Genome-scale phylogeny and comparative genomics of the fungal order Sordariales.</title>
        <authorList>
            <person name="Hensen N."/>
            <person name="Bonometti L."/>
            <person name="Westerberg I."/>
            <person name="Brannstrom I.O."/>
            <person name="Guillou S."/>
            <person name="Cros-Aarteil S."/>
            <person name="Calhoun S."/>
            <person name="Haridas S."/>
            <person name="Kuo A."/>
            <person name="Mondo S."/>
            <person name="Pangilinan J."/>
            <person name="Riley R."/>
            <person name="LaButti K."/>
            <person name="Andreopoulos B."/>
            <person name="Lipzen A."/>
            <person name="Chen C."/>
            <person name="Yan M."/>
            <person name="Daum C."/>
            <person name="Ng V."/>
            <person name="Clum A."/>
            <person name="Steindorff A."/>
            <person name="Ohm R.A."/>
            <person name="Martin F."/>
            <person name="Silar P."/>
            <person name="Natvig D.O."/>
            <person name="Lalanne C."/>
            <person name="Gautier V."/>
            <person name="Ament-Velasquez S.L."/>
            <person name="Kruys A."/>
            <person name="Hutchinson M.I."/>
            <person name="Powell A.J."/>
            <person name="Barry K."/>
            <person name="Miller A.N."/>
            <person name="Grigoriev I.V."/>
            <person name="Debuchy R."/>
            <person name="Gladieux P."/>
            <person name="Hiltunen Thoren M."/>
            <person name="Johannesson H."/>
        </authorList>
    </citation>
    <scope>NUCLEOTIDE SEQUENCE</scope>
    <source>
        <strain evidence="6">CBS 892.96</strain>
    </source>
</reference>
<comment type="similarity">
    <text evidence="1">Belongs to the paxM FAD-dependent monooxygenase family.</text>
</comment>
<reference evidence="6" key="2">
    <citation type="submission" date="2023-05" db="EMBL/GenBank/DDBJ databases">
        <authorList>
            <consortium name="Lawrence Berkeley National Laboratory"/>
            <person name="Steindorff A."/>
            <person name="Hensen N."/>
            <person name="Bonometti L."/>
            <person name="Westerberg I."/>
            <person name="Brannstrom I.O."/>
            <person name="Guillou S."/>
            <person name="Cros-Aarteil S."/>
            <person name="Calhoun S."/>
            <person name="Haridas S."/>
            <person name="Kuo A."/>
            <person name="Mondo S."/>
            <person name="Pangilinan J."/>
            <person name="Riley R."/>
            <person name="Labutti K."/>
            <person name="Andreopoulos B."/>
            <person name="Lipzen A."/>
            <person name="Chen C."/>
            <person name="Yanf M."/>
            <person name="Daum C."/>
            <person name="Ng V."/>
            <person name="Clum A."/>
            <person name="Ohm R."/>
            <person name="Martin F."/>
            <person name="Silar P."/>
            <person name="Natvig D."/>
            <person name="Lalanne C."/>
            <person name="Gautier V."/>
            <person name="Ament-Velasquez S.L."/>
            <person name="Kruys A."/>
            <person name="Hutchinson M.I."/>
            <person name="Powell A.J."/>
            <person name="Barry K."/>
            <person name="Miller A.N."/>
            <person name="Grigoriev I.V."/>
            <person name="Debuchy R."/>
            <person name="Gladieux P."/>
            <person name="Thoren M.H."/>
            <person name="Johannesson H."/>
        </authorList>
    </citation>
    <scope>NUCLEOTIDE SEQUENCE</scope>
    <source>
        <strain evidence="6">CBS 892.96</strain>
    </source>
</reference>
<proteinExistence type="inferred from homology"/>
<dbReference type="PANTHER" id="PTHR46720:SF3">
    <property type="entry name" value="FAD-BINDING DOMAIN-CONTAINING PROTEIN-RELATED"/>
    <property type="match status" value="1"/>
</dbReference>
<dbReference type="AlphaFoldDB" id="A0AAN6WIA3"/>
<name>A0AAN6WIA3_9PEZI</name>
<dbReference type="Pfam" id="PF01494">
    <property type="entry name" value="FAD_binding_3"/>
    <property type="match status" value="1"/>
</dbReference>
<dbReference type="EMBL" id="MU866096">
    <property type="protein sequence ID" value="KAK4180632.1"/>
    <property type="molecule type" value="Genomic_DNA"/>
</dbReference>
<keyword evidence="3" id="KW-0274">FAD</keyword>
<accession>A0AAN6WIA3</accession>
<dbReference type="Proteomes" id="UP001302321">
    <property type="component" value="Unassembled WGS sequence"/>
</dbReference>
<gene>
    <name evidence="6" type="ORF">QBC36DRAFT_319737</name>
</gene>
<dbReference type="InterPro" id="IPR051104">
    <property type="entry name" value="FAD_monoxygenase"/>
</dbReference>
<dbReference type="PRINTS" id="PR00420">
    <property type="entry name" value="RNGMNOXGNASE"/>
</dbReference>
<dbReference type="GO" id="GO:0044550">
    <property type="term" value="P:secondary metabolite biosynthetic process"/>
    <property type="evidence" value="ECO:0007669"/>
    <property type="project" value="TreeGrafter"/>
</dbReference>
<dbReference type="InterPro" id="IPR036188">
    <property type="entry name" value="FAD/NAD-bd_sf"/>
</dbReference>
<evidence type="ECO:0000259" key="5">
    <source>
        <dbReference type="Pfam" id="PF01494"/>
    </source>
</evidence>
<evidence type="ECO:0000313" key="6">
    <source>
        <dbReference type="EMBL" id="KAK4180632.1"/>
    </source>
</evidence>
<dbReference type="Gene3D" id="3.50.50.60">
    <property type="entry name" value="FAD/NAD(P)-binding domain"/>
    <property type="match status" value="1"/>
</dbReference>
<keyword evidence="4" id="KW-0560">Oxidoreductase</keyword>
<comment type="caution">
    <text evidence="6">The sequence shown here is derived from an EMBL/GenBank/DDBJ whole genome shotgun (WGS) entry which is preliminary data.</text>
</comment>
<dbReference type="GO" id="GO:0071949">
    <property type="term" value="F:FAD binding"/>
    <property type="evidence" value="ECO:0007669"/>
    <property type="project" value="InterPro"/>
</dbReference>